<protein>
    <submittedName>
        <fullName evidence="1">Uncharacterized protein</fullName>
    </submittedName>
</protein>
<evidence type="ECO:0000313" key="1">
    <source>
        <dbReference type="EMBL" id="TWU10523.1"/>
    </source>
</evidence>
<accession>A0A5C6BEG9</accession>
<name>A0A5C6BEG9_9BACT</name>
<reference evidence="1 2" key="1">
    <citation type="journal article" date="2020" name="Antonie Van Leeuwenhoek">
        <title>Rhodopirellula heiligendammensis sp. nov., Rhodopirellula pilleata sp. nov., and Rhodopirellula solitaria sp. nov. isolated from natural or artificial marine surfaces in Northern Germany and California, USA, and emended description of the genus Rhodopirellula.</title>
        <authorList>
            <person name="Kallscheuer N."/>
            <person name="Wiegand S."/>
            <person name="Jogler M."/>
            <person name="Boedeker C."/>
            <person name="Peeters S.H."/>
            <person name="Rast P."/>
            <person name="Heuer A."/>
            <person name="Jetten M.S.M."/>
            <person name="Rohde M."/>
            <person name="Jogler C."/>
        </authorList>
    </citation>
    <scope>NUCLEOTIDE SEQUENCE [LARGE SCALE GENOMIC DNA]</scope>
    <source>
        <strain evidence="1 2">Poly21</strain>
    </source>
</reference>
<dbReference type="Proteomes" id="UP000319908">
    <property type="component" value="Unassembled WGS sequence"/>
</dbReference>
<dbReference type="AlphaFoldDB" id="A0A5C6BEG9"/>
<proteinExistence type="predicted"/>
<sequence length="99" mass="11632">MTGVSHRPEAEQSRHACSKTHRFQLLLKTKVDSLERHYRTDSKHDEILWLPAKLIERLVVNQTFVMEVGSIEEGSRAQHVLVVSKYNHAQRLYAVRKRR</sequence>
<comment type="caution">
    <text evidence="1">The sequence shown here is derived from an EMBL/GenBank/DDBJ whole genome shotgun (WGS) entry which is preliminary data.</text>
</comment>
<evidence type="ECO:0000313" key="2">
    <source>
        <dbReference type="Proteomes" id="UP000319908"/>
    </source>
</evidence>
<dbReference type="EMBL" id="SJPU01000003">
    <property type="protein sequence ID" value="TWU10523.1"/>
    <property type="molecule type" value="Genomic_DNA"/>
</dbReference>
<keyword evidence="2" id="KW-1185">Reference proteome</keyword>
<organism evidence="1 2">
    <name type="scientific">Allorhodopirellula heiligendammensis</name>
    <dbReference type="NCBI Taxonomy" id="2714739"/>
    <lineage>
        <taxon>Bacteria</taxon>
        <taxon>Pseudomonadati</taxon>
        <taxon>Planctomycetota</taxon>
        <taxon>Planctomycetia</taxon>
        <taxon>Pirellulales</taxon>
        <taxon>Pirellulaceae</taxon>
        <taxon>Allorhodopirellula</taxon>
    </lineage>
</organism>
<gene>
    <name evidence="1" type="ORF">Poly21_44280</name>
</gene>